<accession>A0ACC2NBS6</accession>
<proteinExistence type="predicted"/>
<protein>
    <submittedName>
        <fullName evidence="1">Uncharacterized protein</fullName>
    </submittedName>
</protein>
<evidence type="ECO:0000313" key="1">
    <source>
        <dbReference type="EMBL" id="KAJ8667080.1"/>
    </source>
</evidence>
<comment type="caution">
    <text evidence="1">The sequence shown here is derived from an EMBL/GenBank/DDBJ whole genome shotgun (WGS) entry which is preliminary data.</text>
</comment>
<gene>
    <name evidence="1" type="ORF">QAD02_008742</name>
</gene>
<keyword evidence="2" id="KW-1185">Reference proteome</keyword>
<organism evidence="1 2">
    <name type="scientific">Eretmocerus hayati</name>
    <dbReference type="NCBI Taxonomy" id="131215"/>
    <lineage>
        <taxon>Eukaryota</taxon>
        <taxon>Metazoa</taxon>
        <taxon>Ecdysozoa</taxon>
        <taxon>Arthropoda</taxon>
        <taxon>Hexapoda</taxon>
        <taxon>Insecta</taxon>
        <taxon>Pterygota</taxon>
        <taxon>Neoptera</taxon>
        <taxon>Endopterygota</taxon>
        <taxon>Hymenoptera</taxon>
        <taxon>Apocrita</taxon>
        <taxon>Proctotrupomorpha</taxon>
        <taxon>Chalcidoidea</taxon>
        <taxon>Aphelinidae</taxon>
        <taxon>Aphelininae</taxon>
        <taxon>Eretmocerus</taxon>
    </lineage>
</organism>
<dbReference type="EMBL" id="CM056744">
    <property type="protein sequence ID" value="KAJ8667080.1"/>
    <property type="molecule type" value="Genomic_DNA"/>
</dbReference>
<dbReference type="Proteomes" id="UP001239111">
    <property type="component" value="Chromosome 4"/>
</dbReference>
<name>A0ACC2NBS6_9HYME</name>
<reference evidence="1" key="1">
    <citation type="submission" date="2023-04" db="EMBL/GenBank/DDBJ databases">
        <title>A chromosome-level genome assembly of the parasitoid wasp Eretmocerus hayati.</title>
        <authorList>
            <person name="Zhong Y."/>
            <person name="Liu S."/>
            <person name="Liu Y."/>
        </authorList>
    </citation>
    <scope>NUCLEOTIDE SEQUENCE</scope>
    <source>
        <strain evidence="1">ZJU_SS_LIU_2023</strain>
    </source>
</reference>
<evidence type="ECO:0000313" key="2">
    <source>
        <dbReference type="Proteomes" id="UP001239111"/>
    </source>
</evidence>
<sequence>MTLSNRILWLLMTYIALFNLSGIQGSSDGFERSPRILGGFNASIEDYPFMVSIRYPRTHACGGVIISSNIILTAAQCIVEDYFLDLFYVKVGDSAINYKGTWHKVAKVIKHEGYRRLLVQEGDSIYYQKVNDIALLKLVKPIKIDNKKTGIIQLFKRSDEVHHHDSGVLSGWGKRRKIVDRSVPNPKGKGNITRKELVTRYPENLEIVQLDIGSVYKCFELHPRANLASQFCTYTLGRVPCEGDFGSPLIVDGKVAGLASWTSGECNGDSNVAYFTDVAKFYGWIEKNMEQLRDTYFDSAHHLSTDIYEDFQDIII</sequence>